<protein>
    <submittedName>
        <fullName evidence="1">Uncharacterized protein</fullName>
    </submittedName>
</protein>
<proteinExistence type="predicted"/>
<dbReference type="Proteomes" id="UP000030595">
    <property type="component" value="Unassembled WGS sequence"/>
</dbReference>
<sequence>MNNQTAISSVYFNRKDRPKEFIEEAVKKVADFFKDREDYLDNFCLMISSSKNWYIEEKELDKELLSKWKEKFIGDHTYSKSKSDLADVVEEAFLKCETFDDFCSLRGLLFEGVLIGVFGGSQIINNNDPSFGWGAEVKVIMKGHIETVDYQCQLKRNSDCNSRLTIDFAYWNPQNKHGEFFECKVTPKNFSCKEDNYIKVLQDTITAIEGSGNYYVASPHKERAFKFSTMFSNSVKPFGIESIKGMYA</sequence>
<evidence type="ECO:0000313" key="2">
    <source>
        <dbReference type="Proteomes" id="UP000030595"/>
    </source>
</evidence>
<gene>
    <name evidence="1" type="ORF">CD30_19605</name>
</gene>
<reference evidence="1 2" key="1">
    <citation type="submission" date="2014-02" db="EMBL/GenBank/DDBJ databases">
        <title>Draft genome sequence of Lysinibacillus massiliensis CCUG 49529.</title>
        <authorList>
            <person name="Zhang F."/>
            <person name="Wang G."/>
            <person name="Zhang L."/>
        </authorList>
    </citation>
    <scope>NUCLEOTIDE SEQUENCE [LARGE SCALE GENOMIC DNA]</scope>
    <source>
        <strain evidence="1 2">CCUG 49529</strain>
    </source>
</reference>
<dbReference type="AlphaFoldDB" id="A0A0A3J0P7"/>
<comment type="caution">
    <text evidence="1">The sequence shown here is derived from an EMBL/GenBank/DDBJ whole genome shotgun (WGS) entry which is preliminary data.</text>
</comment>
<keyword evidence="2" id="KW-1185">Reference proteome</keyword>
<name>A0A0A3J0P7_9BACL</name>
<accession>A0A0A3J0P7</accession>
<organism evidence="1 2">
    <name type="scientific">Ureibacillus massiliensis 4400831 = CIP 108448 = CCUG 49529</name>
    <dbReference type="NCBI Taxonomy" id="1211035"/>
    <lineage>
        <taxon>Bacteria</taxon>
        <taxon>Bacillati</taxon>
        <taxon>Bacillota</taxon>
        <taxon>Bacilli</taxon>
        <taxon>Bacillales</taxon>
        <taxon>Caryophanaceae</taxon>
        <taxon>Ureibacillus</taxon>
    </lineage>
</organism>
<dbReference type="EMBL" id="JPVQ01000100">
    <property type="protein sequence ID" value="KGR80632.1"/>
    <property type="molecule type" value="Genomic_DNA"/>
</dbReference>
<evidence type="ECO:0000313" key="1">
    <source>
        <dbReference type="EMBL" id="KGR80632.1"/>
    </source>
</evidence>
<dbReference type="RefSeq" id="WP_036180695.1">
    <property type="nucleotide sequence ID" value="NZ_AVCZ01000100.1"/>
</dbReference>
<dbReference type="OrthoDB" id="2974745at2"/>